<keyword evidence="1" id="KW-0472">Membrane</keyword>
<dbReference type="EMBL" id="QOIN01000045">
    <property type="protein sequence ID" value="RCG22154.1"/>
    <property type="molecule type" value="Genomic_DNA"/>
</dbReference>
<gene>
    <name evidence="2" type="ORF">DTL70_16470</name>
</gene>
<dbReference type="Proteomes" id="UP000252914">
    <property type="component" value="Unassembled WGS sequence"/>
</dbReference>
<protein>
    <submittedName>
        <fullName evidence="2">Uncharacterized protein</fullName>
    </submittedName>
</protein>
<comment type="caution">
    <text evidence="2">The sequence shown here is derived from an EMBL/GenBank/DDBJ whole genome shotgun (WGS) entry which is preliminary data.</text>
</comment>
<dbReference type="AlphaFoldDB" id="A0A367EVH8"/>
<organism evidence="2 3">
    <name type="scientific">Streptomyces diacarni</name>
    <dbReference type="NCBI Taxonomy" id="2800381"/>
    <lineage>
        <taxon>Bacteria</taxon>
        <taxon>Bacillati</taxon>
        <taxon>Actinomycetota</taxon>
        <taxon>Actinomycetes</taxon>
        <taxon>Kitasatosporales</taxon>
        <taxon>Streptomycetaceae</taxon>
        <taxon>Streptomyces</taxon>
    </lineage>
</organism>
<keyword evidence="1" id="KW-1133">Transmembrane helix</keyword>
<proteinExistence type="predicted"/>
<accession>A0A367EVH8</accession>
<evidence type="ECO:0000313" key="3">
    <source>
        <dbReference type="Proteomes" id="UP000252914"/>
    </source>
</evidence>
<feature type="transmembrane region" description="Helical" evidence="1">
    <location>
        <begin position="7"/>
        <end position="25"/>
    </location>
</feature>
<reference evidence="2 3" key="1">
    <citation type="submission" date="2018-06" db="EMBL/GenBank/DDBJ databases">
        <title>Streptomyces reniochalinae sp. nov. and Streptomyces diacarnus sp. nov. from marine sponges.</title>
        <authorList>
            <person name="Li L."/>
        </authorList>
    </citation>
    <scope>NUCLEOTIDE SEQUENCE [LARGE SCALE GENOMIC DNA]</scope>
    <source>
        <strain evidence="2 3">LHW51701</strain>
    </source>
</reference>
<sequence>MGPVGGAVLIVLGSVGALFLFLGPWQPDDHLGIAFGFAKVVAVGLVVAGTTLLSRRRGTDGADGEEA</sequence>
<evidence type="ECO:0000313" key="2">
    <source>
        <dbReference type="EMBL" id="RCG22154.1"/>
    </source>
</evidence>
<keyword evidence="3" id="KW-1185">Reference proteome</keyword>
<feature type="transmembrane region" description="Helical" evidence="1">
    <location>
        <begin position="31"/>
        <end position="53"/>
    </location>
</feature>
<evidence type="ECO:0000256" key="1">
    <source>
        <dbReference type="SAM" id="Phobius"/>
    </source>
</evidence>
<keyword evidence="1" id="KW-0812">Transmembrane</keyword>
<name>A0A367EVH8_9ACTN</name>